<gene>
    <name evidence="1" type="ORF">WKV53_17190</name>
</gene>
<protein>
    <submittedName>
        <fullName evidence="1">Uncharacterized protein</fullName>
    </submittedName>
</protein>
<proteinExistence type="predicted"/>
<name>A0ABU9AXJ4_9BACT</name>
<sequence length="87" mass="9806">MKIRKNIITRIEFVGGPEDGRILELSECPAMVTAEEAEDVGKVPMFLAMDNLESFKEGDELELVILGHYVSHRSVGDCAKFDWIPMH</sequence>
<evidence type="ECO:0000313" key="1">
    <source>
        <dbReference type="EMBL" id="MEK7952248.1"/>
    </source>
</evidence>
<organism evidence="1 2">
    <name type="scientific">Luteolibacter soli</name>
    <dbReference type="NCBI Taxonomy" id="3135280"/>
    <lineage>
        <taxon>Bacteria</taxon>
        <taxon>Pseudomonadati</taxon>
        <taxon>Verrucomicrobiota</taxon>
        <taxon>Verrucomicrobiia</taxon>
        <taxon>Verrucomicrobiales</taxon>
        <taxon>Verrucomicrobiaceae</taxon>
        <taxon>Luteolibacter</taxon>
    </lineage>
</organism>
<dbReference type="RefSeq" id="WP_341406006.1">
    <property type="nucleotide sequence ID" value="NZ_JBBUKT010000007.1"/>
</dbReference>
<dbReference type="EMBL" id="JBBUKT010000007">
    <property type="protein sequence ID" value="MEK7952248.1"/>
    <property type="molecule type" value="Genomic_DNA"/>
</dbReference>
<comment type="caution">
    <text evidence="1">The sequence shown here is derived from an EMBL/GenBank/DDBJ whole genome shotgun (WGS) entry which is preliminary data.</text>
</comment>
<evidence type="ECO:0000313" key="2">
    <source>
        <dbReference type="Proteomes" id="UP001371305"/>
    </source>
</evidence>
<reference evidence="1 2" key="1">
    <citation type="submission" date="2024-04" db="EMBL/GenBank/DDBJ databases">
        <title>Luteolibacter sp. isolated from soil.</title>
        <authorList>
            <person name="An J."/>
        </authorList>
    </citation>
    <scope>NUCLEOTIDE SEQUENCE [LARGE SCALE GENOMIC DNA]</scope>
    <source>
        <strain evidence="1 2">Y139</strain>
    </source>
</reference>
<keyword evidence="2" id="KW-1185">Reference proteome</keyword>
<accession>A0ABU9AXJ4</accession>
<dbReference type="Proteomes" id="UP001371305">
    <property type="component" value="Unassembled WGS sequence"/>
</dbReference>